<sequence>MIQRKTWQRFGLLTLLGIFLSWLISCTPASQSNGNTLDFWTMQLSPKFDTYFEQVIDQFEKENPEIKVKWTDVPWSAMQSKILAAVAAKTAPDVVNLNPDFASQLASKGSWLDLDEAIGQADRDRYLSNIWDASSLNGKTFGIPWYLTARIAIYNKGIFDEAGISEPPKTYAELAAAAKKIKDKTGKYAFFVTTVPTDSGELMESFVQMGVKLVDPAGKAAFNSPEGKAAFQYWVDLYKQKLIPPAVLTEGHKRAVDLYQSGEVALLSSSPQFLNSVKTNAPDIAKNSVAAPQITGPTGKKNVAVMNLIIPKDTDKAEAALKFALFVTNPENQLTFAKEADVLPSTTESLANPYFSEVKDGDDISQARVVSAQQMEDAEILIPAMKDIKKLQKILYENLQQAMLDKKSVDQAITDAEKAWNQTVGA</sequence>
<dbReference type="PROSITE" id="PS51257">
    <property type="entry name" value="PROKAR_LIPOPROTEIN"/>
    <property type="match status" value="1"/>
</dbReference>
<name>B0CC73_ACAM1</name>
<keyword evidence="2" id="KW-1185">Reference proteome</keyword>
<proteinExistence type="predicted"/>
<dbReference type="AlphaFoldDB" id="B0CC73"/>
<dbReference type="RefSeq" id="WP_012162274.1">
    <property type="nucleotide sequence ID" value="NC_009925.1"/>
</dbReference>
<dbReference type="CDD" id="cd13585">
    <property type="entry name" value="PBP2_TMBP_like"/>
    <property type="match status" value="1"/>
</dbReference>
<gene>
    <name evidence="1" type="ordered locus">AM1_1738</name>
</gene>
<dbReference type="HOGENOM" id="CLU_031285_10_2_3"/>
<dbReference type="STRING" id="329726.AM1_1738"/>
<dbReference type="EMBL" id="CP000828">
    <property type="protein sequence ID" value="ABW26758.1"/>
    <property type="molecule type" value="Genomic_DNA"/>
</dbReference>
<evidence type="ECO:0000313" key="2">
    <source>
        <dbReference type="Proteomes" id="UP000000268"/>
    </source>
</evidence>
<dbReference type="InterPro" id="IPR006059">
    <property type="entry name" value="SBP"/>
</dbReference>
<dbReference type="PANTHER" id="PTHR43649">
    <property type="entry name" value="ARABINOSE-BINDING PROTEIN-RELATED"/>
    <property type="match status" value="1"/>
</dbReference>
<dbReference type="InterPro" id="IPR050490">
    <property type="entry name" value="Bact_solute-bd_prot1"/>
</dbReference>
<dbReference type="Proteomes" id="UP000000268">
    <property type="component" value="Chromosome"/>
</dbReference>
<reference evidence="1 2" key="1">
    <citation type="journal article" date="2008" name="Proc. Natl. Acad. Sci. U.S.A.">
        <title>Niche adaptation and genome expansion in the chlorophyll d-producing cyanobacterium Acaryochloris marina.</title>
        <authorList>
            <person name="Swingley W.D."/>
            <person name="Chen M."/>
            <person name="Cheung P.C."/>
            <person name="Conrad A.L."/>
            <person name="Dejesa L.C."/>
            <person name="Hao J."/>
            <person name="Honchak B.M."/>
            <person name="Karbach L.E."/>
            <person name="Kurdoglu A."/>
            <person name="Lahiri S."/>
            <person name="Mastrian S.D."/>
            <person name="Miyashita H."/>
            <person name="Page L."/>
            <person name="Ramakrishna P."/>
            <person name="Satoh S."/>
            <person name="Sattley W.M."/>
            <person name="Shimada Y."/>
            <person name="Taylor H.L."/>
            <person name="Tomo T."/>
            <person name="Tsuchiya T."/>
            <person name="Wang Z.T."/>
            <person name="Raymond J."/>
            <person name="Mimuro M."/>
            <person name="Blankenship R.E."/>
            <person name="Touchman J.W."/>
        </authorList>
    </citation>
    <scope>NUCLEOTIDE SEQUENCE [LARGE SCALE GENOMIC DNA]</scope>
    <source>
        <strain evidence="2">MBIC 11017</strain>
    </source>
</reference>
<accession>B0CC73</accession>
<protein>
    <submittedName>
        <fullName evidence="1">Sugar ABC transporter, periplasmic sugar-binding protein, putative</fullName>
    </submittedName>
</protein>
<dbReference type="Pfam" id="PF01547">
    <property type="entry name" value="SBP_bac_1"/>
    <property type="match status" value="1"/>
</dbReference>
<dbReference type="PANTHER" id="PTHR43649:SF12">
    <property type="entry name" value="DIACETYLCHITOBIOSE BINDING PROTEIN DASA"/>
    <property type="match status" value="1"/>
</dbReference>
<dbReference type="KEGG" id="amr:AM1_1738"/>
<dbReference type="Gene3D" id="3.40.190.10">
    <property type="entry name" value="Periplasmic binding protein-like II"/>
    <property type="match status" value="2"/>
</dbReference>
<organism evidence="1 2">
    <name type="scientific">Acaryochloris marina (strain MBIC 11017)</name>
    <dbReference type="NCBI Taxonomy" id="329726"/>
    <lineage>
        <taxon>Bacteria</taxon>
        <taxon>Bacillati</taxon>
        <taxon>Cyanobacteriota</taxon>
        <taxon>Cyanophyceae</taxon>
        <taxon>Acaryochloridales</taxon>
        <taxon>Acaryochloridaceae</taxon>
        <taxon>Acaryochloris</taxon>
    </lineage>
</organism>
<dbReference type="SUPFAM" id="SSF53850">
    <property type="entry name" value="Periplasmic binding protein-like II"/>
    <property type="match status" value="1"/>
</dbReference>
<dbReference type="eggNOG" id="COG1653">
    <property type="taxonomic scope" value="Bacteria"/>
</dbReference>
<dbReference type="OrthoDB" id="9769685at2"/>
<evidence type="ECO:0000313" key="1">
    <source>
        <dbReference type="EMBL" id="ABW26758.1"/>
    </source>
</evidence>